<dbReference type="EMBL" id="JABANM010013681">
    <property type="protein sequence ID" value="KAF4733939.1"/>
    <property type="molecule type" value="Genomic_DNA"/>
</dbReference>
<evidence type="ECO:0000256" key="1">
    <source>
        <dbReference type="SAM" id="MobiDB-lite"/>
    </source>
</evidence>
<evidence type="ECO:0000313" key="4">
    <source>
        <dbReference type="Proteomes" id="UP000553632"/>
    </source>
</evidence>
<organism evidence="2 5">
    <name type="scientific">Perkinsus olseni</name>
    <name type="common">Perkinsus atlanticus</name>
    <dbReference type="NCBI Taxonomy" id="32597"/>
    <lineage>
        <taxon>Eukaryota</taxon>
        <taxon>Sar</taxon>
        <taxon>Alveolata</taxon>
        <taxon>Perkinsozoa</taxon>
        <taxon>Perkinsea</taxon>
        <taxon>Perkinsida</taxon>
        <taxon>Perkinsidae</taxon>
        <taxon>Perkinsus</taxon>
    </lineage>
</organism>
<name>A0A7J6SLV6_PEROL</name>
<feature type="compositionally biased region" description="Low complexity" evidence="1">
    <location>
        <begin position="16"/>
        <end position="34"/>
    </location>
</feature>
<evidence type="ECO:0000313" key="5">
    <source>
        <dbReference type="Proteomes" id="UP000574390"/>
    </source>
</evidence>
<dbReference type="AlphaFoldDB" id="A0A7J6SLV6"/>
<dbReference type="Proteomes" id="UP000553632">
    <property type="component" value="Unassembled WGS sequence"/>
</dbReference>
<gene>
    <name evidence="2" type="ORF">FOZ62_024461</name>
    <name evidence="3" type="ORF">FOZ63_022918</name>
</gene>
<evidence type="ECO:0000313" key="3">
    <source>
        <dbReference type="EMBL" id="KAF4757556.1"/>
    </source>
</evidence>
<feature type="region of interest" description="Disordered" evidence="1">
    <location>
        <begin position="1"/>
        <end position="102"/>
    </location>
</feature>
<keyword evidence="4" id="KW-1185">Reference proteome</keyword>
<dbReference type="EMBL" id="JABANO010002531">
    <property type="protein sequence ID" value="KAF4757556.1"/>
    <property type="molecule type" value="Genomic_DNA"/>
</dbReference>
<accession>A0A7J6SLV6</accession>
<feature type="compositionally biased region" description="Basic and acidic residues" evidence="1">
    <location>
        <begin position="40"/>
        <end position="52"/>
    </location>
</feature>
<reference evidence="4 5" key="1">
    <citation type="submission" date="2020-04" db="EMBL/GenBank/DDBJ databases">
        <title>Perkinsus olseni comparative genomics.</title>
        <authorList>
            <person name="Bogema D.R."/>
        </authorList>
    </citation>
    <scope>NUCLEOTIDE SEQUENCE [LARGE SCALE GENOMIC DNA]</scope>
    <source>
        <strain evidence="2">ATCC PRA-205</strain>
        <strain evidence="3 4">ATCC PRA-207</strain>
    </source>
</reference>
<comment type="caution">
    <text evidence="2">The sequence shown here is derived from an EMBL/GenBank/DDBJ whole genome shotgun (WGS) entry which is preliminary data.</text>
</comment>
<sequence length="137" mass="14889">MSTSERSRPAKRPRKSSSYPSIGTRSAPSSSSSAVTGEGRVQEGTEPRKDWPLTKMRASQLLASSTDQAKADSDDPILEPVNVLNPDDFPRRPASGKPADVEQSDWICRVSNGPHAGHYCCVCIYICHEYSRPLVGA</sequence>
<proteinExistence type="predicted"/>
<feature type="non-terminal residue" evidence="2">
    <location>
        <position position="137"/>
    </location>
</feature>
<dbReference type="Proteomes" id="UP000574390">
    <property type="component" value="Unassembled WGS sequence"/>
</dbReference>
<protein>
    <submittedName>
        <fullName evidence="2">Uncharacterized protein</fullName>
    </submittedName>
</protein>
<evidence type="ECO:0000313" key="2">
    <source>
        <dbReference type="EMBL" id="KAF4733939.1"/>
    </source>
</evidence>